<evidence type="ECO:0000313" key="3">
    <source>
        <dbReference type="Proteomes" id="UP000004776"/>
    </source>
</evidence>
<evidence type="ECO:0000256" key="1">
    <source>
        <dbReference type="SAM" id="MobiDB-lite"/>
    </source>
</evidence>
<protein>
    <submittedName>
        <fullName evidence="2">Uncharacterized protein</fullName>
    </submittedName>
</protein>
<dbReference type="AlphaFoldDB" id="G5RV98"/>
<dbReference type="Proteomes" id="UP000004776">
    <property type="component" value="Unassembled WGS sequence"/>
</dbReference>
<gene>
    <name evidence="2" type="ORF">LTSEURB_2353</name>
</gene>
<name>G5RV98_SALET</name>
<sequence length="34" mass="3886">MSHHQYVVWRTEDKSARNSRWSLSGNAGDGLRLA</sequence>
<feature type="non-terminal residue" evidence="2">
    <location>
        <position position="34"/>
    </location>
</feature>
<reference evidence="2 3" key="1">
    <citation type="journal article" date="2011" name="BMC Genomics">
        <title>Genome sequencing reveals diversification of virulence factor content and possible host adaptation in distinct subpopulations of Salmonella enterica.</title>
        <authorList>
            <person name="den Bakker H.C."/>
            <person name="Moreno Switt A.I."/>
            <person name="Govoni G."/>
            <person name="Cummings C.A."/>
            <person name="Ranieri M.L."/>
            <person name="Degoricija L."/>
            <person name="Hoelzer K."/>
            <person name="Rodriguez-Rivera L.D."/>
            <person name="Brown S."/>
            <person name="Bolchacova E."/>
            <person name="Furtado M.R."/>
            <person name="Wiedmann M."/>
        </authorList>
    </citation>
    <scope>NUCLEOTIDE SEQUENCE [LARGE SCALE GENOMIC DNA]</scope>
    <source>
        <strain evidence="2 3">R8-2977</strain>
    </source>
</reference>
<accession>G5RV98</accession>
<organism evidence="2 3">
    <name type="scientific">Salmonella enterica subsp. enterica serovar Urbana str. R8-2977</name>
    <dbReference type="NCBI Taxonomy" id="913084"/>
    <lineage>
        <taxon>Bacteria</taxon>
        <taxon>Pseudomonadati</taxon>
        <taxon>Pseudomonadota</taxon>
        <taxon>Gammaproteobacteria</taxon>
        <taxon>Enterobacterales</taxon>
        <taxon>Enterobacteriaceae</taxon>
        <taxon>Salmonella</taxon>
    </lineage>
</organism>
<evidence type="ECO:0000313" key="2">
    <source>
        <dbReference type="EMBL" id="EHD03756.1"/>
    </source>
</evidence>
<dbReference type="EMBL" id="AFCW01000921">
    <property type="protein sequence ID" value="EHD03756.1"/>
    <property type="molecule type" value="Genomic_DNA"/>
</dbReference>
<comment type="caution">
    <text evidence="2">The sequence shown here is derived from an EMBL/GenBank/DDBJ whole genome shotgun (WGS) entry which is preliminary data.</text>
</comment>
<feature type="region of interest" description="Disordered" evidence="1">
    <location>
        <begin position="11"/>
        <end position="34"/>
    </location>
</feature>
<proteinExistence type="predicted"/>